<dbReference type="Proteomes" id="UP001209885">
    <property type="component" value="Unassembled WGS sequence"/>
</dbReference>
<reference evidence="1 2" key="1">
    <citation type="submission" date="2022-11" db="EMBL/GenBank/DDBJ databases">
        <title>The characterization of three novel Bacteroidetes species and genomic analysis of their roles in tidal elemental geochemical cycles.</title>
        <authorList>
            <person name="Ma K."/>
        </authorList>
    </citation>
    <scope>NUCLEOTIDE SEQUENCE [LARGE SCALE GENOMIC DNA]</scope>
    <source>
        <strain evidence="1 2">M17</strain>
    </source>
</reference>
<evidence type="ECO:0000313" key="1">
    <source>
        <dbReference type="EMBL" id="MCX2743039.1"/>
    </source>
</evidence>
<dbReference type="EMBL" id="JAPFQN010000003">
    <property type="protein sequence ID" value="MCX2743039.1"/>
    <property type="molecule type" value="Genomic_DNA"/>
</dbReference>
<accession>A0ABT3RMJ7</accession>
<evidence type="ECO:0000313" key="2">
    <source>
        <dbReference type="Proteomes" id="UP001209885"/>
    </source>
</evidence>
<name>A0ABT3RMJ7_9BACT</name>
<sequence>MKQLKIITLKLAVFSFFIFGIPSCDDCRGVEAVNGQVSINDLASTSINKVTGSGFEQYQNTDTLDAVHEFALLLGLDINVNYLADARDYGFFTNTAFACSPAENYSMADSVKSVIITSNNDFNNEYPAGANLAEIFKMVELGNERIDFSADYLNDAYFLNRLQQDPLTLYITGTPAIASKHVFTIEIETNLRSLSITTEEVVLE</sequence>
<proteinExistence type="predicted"/>
<evidence type="ECO:0008006" key="3">
    <source>
        <dbReference type="Google" id="ProtNLM"/>
    </source>
</evidence>
<dbReference type="RefSeq" id="WP_266055409.1">
    <property type="nucleotide sequence ID" value="NZ_JAPFQN010000003.1"/>
</dbReference>
<protein>
    <recommendedName>
        <fullName evidence="3">DUF4270 family protein</fullName>
    </recommendedName>
</protein>
<comment type="caution">
    <text evidence="1">The sequence shown here is derived from an EMBL/GenBank/DDBJ whole genome shotgun (WGS) entry which is preliminary data.</text>
</comment>
<keyword evidence="2" id="KW-1185">Reference proteome</keyword>
<gene>
    <name evidence="1" type="ORF">OO013_04140</name>
</gene>
<organism evidence="1 2">
    <name type="scientific">Mangrovivirga halotolerans</name>
    <dbReference type="NCBI Taxonomy" id="2993936"/>
    <lineage>
        <taxon>Bacteria</taxon>
        <taxon>Pseudomonadati</taxon>
        <taxon>Bacteroidota</taxon>
        <taxon>Cytophagia</taxon>
        <taxon>Cytophagales</taxon>
        <taxon>Mangrovivirgaceae</taxon>
        <taxon>Mangrovivirga</taxon>
    </lineage>
</organism>